<accession>A0A8S0T825</accession>
<dbReference type="AlphaFoldDB" id="A0A8S0T825"/>
<gene>
    <name evidence="1" type="ORF">OLEA9_A074912</name>
</gene>
<dbReference type="InterPro" id="IPR023198">
    <property type="entry name" value="PGP-like_dom2"/>
</dbReference>
<evidence type="ECO:0000313" key="2">
    <source>
        <dbReference type="Proteomes" id="UP000594638"/>
    </source>
</evidence>
<dbReference type="Gramene" id="OE9A074912T1">
    <property type="protein sequence ID" value="OE9A074912C1"/>
    <property type="gene ID" value="OE9A074912"/>
</dbReference>
<protein>
    <submittedName>
        <fullName evidence="1">Haloacid dehalogenase-like hydrolase domain-containing At3g48420</fullName>
    </submittedName>
</protein>
<dbReference type="OrthoDB" id="545219at2759"/>
<dbReference type="EMBL" id="CACTIH010005733">
    <property type="protein sequence ID" value="CAA3001104.1"/>
    <property type="molecule type" value="Genomic_DNA"/>
</dbReference>
<dbReference type="GO" id="GO:0016787">
    <property type="term" value="F:hydrolase activity"/>
    <property type="evidence" value="ECO:0007669"/>
    <property type="project" value="UniProtKB-KW"/>
</dbReference>
<dbReference type="PANTHER" id="PTHR42896">
    <property type="entry name" value="XYLULOSE-1,5-BISPHOSPHATE (XUBP) PHOSPHATASE"/>
    <property type="match status" value="1"/>
</dbReference>
<reference evidence="1 2" key="1">
    <citation type="submission" date="2019-12" db="EMBL/GenBank/DDBJ databases">
        <authorList>
            <person name="Alioto T."/>
            <person name="Alioto T."/>
            <person name="Gomez Garrido J."/>
        </authorList>
    </citation>
    <scope>NUCLEOTIDE SEQUENCE [LARGE SCALE GENOMIC DNA]</scope>
</reference>
<dbReference type="InterPro" id="IPR044999">
    <property type="entry name" value="CbbY-like"/>
</dbReference>
<dbReference type="SUPFAM" id="SSF56784">
    <property type="entry name" value="HAD-like"/>
    <property type="match status" value="1"/>
</dbReference>
<keyword evidence="2" id="KW-1185">Reference proteome</keyword>
<proteinExistence type="predicted"/>
<name>A0A8S0T825_OLEEU</name>
<dbReference type="InterPro" id="IPR036412">
    <property type="entry name" value="HAD-like_sf"/>
</dbReference>
<dbReference type="Gene3D" id="3.40.50.1000">
    <property type="entry name" value="HAD superfamily/HAD-like"/>
    <property type="match status" value="2"/>
</dbReference>
<dbReference type="InterPro" id="IPR023214">
    <property type="entry name" value="HAD_sf"/>
</dbReference>
<dbReference type="Proteomes" id="UP000594638">
    <property type="component" value="Unassembled WGS sequence"/>
</dbReference>
<organism evidence="1 2">
    <name type="scientific">Olea europaea subsp. europaea</name>
    <dbReference type="NCBI Taxonomy" id="158383"/>
    <lineage>
        <taxon>Eukaryota</taxon>
        <taxon>Viridiplantae</taxon>
        <taxon>Streptophyta</taxon>
        <taxon>Embryophyta</taxon>
        <taxon>Tracheophyta</taxon>
        <taxon>Spermatophyta</taxon>
        <taxon>Magnoliopsida</taxon>
        <taxon>eudicotyledons</taxon>
        <taxon>Gunneridae</taxon>
        <taxon>Pentapetalae</taxon>
        <taxon>asterids</taxon>
        <taxon>lamiids</taxon>
        <taxon>Lamiales</taxon>
        <taxon>Oleaceae</taxon>
        <taxon>Oleeae</taxon>
        <taxon>Olea</taxon>
    </lineage>
</organism>
<keyword evidence="1" id="KW-0378">Hydrolase</keyword>
<dbReference type="Gene3D" id="1.10.150.240">
    <property type="entry name" value="Putative phosphatase, domain 2"/>
    <property type="match status" value="1"/>
</dbReference>
<dbReference type="PANTHER" id="PTHR42896:SF3">
    <property type="entry name" value="PROTEIN, PUTATIVE, EXPRESSED-RELATED"/>
    <property type="match status" value="1"/>
</dbReference>
<sequence>METAFRPISYTILFCGTKNSNKLHYQVPAKYLSTSSLPSLSLTFPSKYAIDFGRKTKRRLRFNGFISASSSSFERDPSQQLAVLLEVEGVLMDVYRLGNRQAFNVAFRKLGLDCANWTEPVYLDLGRKSAGDEERMLILYFDRIGWPTSVPTSEKGAFMKRVLREKKNALDDLVMSKAFPLRPGVEEFIDEASKDGVPVVFLTAYGSGGEKIARSIVEKLGDDRMSKTKVIGDEEVKQSFYGQLVFGKGVSSSMDEQLAKEVAKAASAERQRIAEEVASVLKLKVELNTNSSERLQNTIATLRAAAEYADVPVHSCVLVAGSQSGVAAAERIGMPCVVLRSSSTSRAEFPSATAIMDGFGGADLTVARLRRKLWS</sequence>
<evidence type="ECO:0000313" key="1">
    <source>
        <dbReference type="EMBL" id="CAA3001104.1"/>
    </source>
</evidence>
<comment type="caution">
    <text evidence="1">The sequence shown here is derived from an EMBL/GenBank/DDBJ whole genome shotgun (WGS) entry which is preliminary data.</text>
</comment>